<organism evidence="6 7">
    <name type="scientific">Vanrija albida</name>
    <dbReference type="NCBI Taxonomy" id="181172"/>
    <lineage>
        <taxon>Eukaryota</taxon>
        <taxon>Fungi</taxon>
        <taxon>Dikarya</taxon>
        <taxon>Basidiomycota</taxon>
        <taxon>Agaricomycotina</taxon>
        <taxon>Tremellomycetes</taxon>
        <taxon>Trichosporonales</taxon>
        <taxon>Trichosporonaceae</taxon>
        <taxon>Vanrija</taxon>
    </lineage>
</organism>
<keyword evidence="4 5" id="KW-0472">Membrane</keyword>
<evidence type="ECO:0000256" key="1">
    <source>
        <dbReference type="ARBA" id="ARBA00004141"/>
    </source>
</evidence>
<dbReference type="InterPro" id="IPR051380">
    <property type="entry name" value="pH-response_reg_palI/RIM9"/>
</dbReference>
<dbReference type="Proteomes" id="UP001565368">
    <property type="component" value="Unassembled WGS sequence"/>
</dbReference>
<dbReference type="GeneID" id="95982862"/>
<dbReference type="Pfam" id="PF06687">
    <property type="entry name" value="SUR7"/>
    <property type="match status" value="1"/>
</dbReference>
<accession>A0ABR3Q814</accession>
<evidence type="ECO:0000256" key="4">
    <source>
        <dbReference type="ARBA" id="ARBA00023136"/>
    </source>
</evidence>
<evidence type="ECO:0000256" key="5">
    <source>
        <dbReference type="SAM" id="Phobius"/>
    </source>
</evidence>
<dbReference type="RefSeq" id="XP_069210820.1">
    <property type="nucleotide sequence ID" value="XM_069350434.1"/>
</dbReference>
<reference evidence="6 7" key="1">
    <citation type="submission" date="2023-08" db="EMBL/GenBank/DDBJ databases">
        <title>Annotated Genome Sequence of Vanrija albida AlHP1.</title>
        <authorList>
            <person name="Herzog R."/>
        </authorList>
    </citation>
    <scope>NUCLEOTIDE SEQUENCE [LARGE SCALE GENOMIC DNA]</scope>
    <source>
        <strain evidence="6 7">AlHP1</strain>
    </source>
</reference>
<sequence length="199" mass="20869">MPNPAAPGLLFAFAAVVLLIFVSVSPPVWDKISFLKVTAGGGLETVFGVFGMCVKGGVCTRRRVGYELSAAGITDVNLNSTVLHHLTYALILHPIAGALALIAFIFGLVGIAAASRVSTILMSLFAFLGAIVSLVVFVIDMVLWNVLRNRLRDADYSASLGNANWLTVGAVVALFLSTCTSMLGACGRFATGRAAGEKY</sequence>
<keyword evidence="7" id="KW-1185">Reference proteome</keyword>
<gene>
    <name evidence="6" type="ORF">Q8F55_001819</name>
</gene>
<feature type="transmembrane region" description="Helical" evidence="5">
    <location>
        <begin position="120"/>
        <end position="144"/>
    </location>
</feature>
<comment type="caution">
    <text evidence="6">The sequence shown here is derived from an EMBL/GenBank/DDBJ whole genome shotgun (WGS) entry which is preliminary data.</text>
</comment>
<keyword evidence="3 5" id="KW-1133">Transmembrane helix</keyword>
<proteinExistence type="predicted"/>
<evidence type="ECO:0008006" key="8">
    <source>
        <dbReference type="Google" id="ProtNLM"/>
    </source>
</evidence>
<name>A0ABR3Q814_9TREE</name>
<evidence type="ECO:0000256" key="3">
    <source>
        <dbReference type="ARBA" id="ARBA00022989"/>
    </source>
</evidence>
<keyword evidence="2 5" id="KW-0812">Transmembrane</keyword>
<evidence type="ECO:0000313" key="6">
    <source>
        <dbReference type="EMBL" id="KAL1410876.1"/>
    </source>
</evidence>
<feature type="transmembrane region" description="Helical" evidence="5">
    <location>
        <begin position="164"/>
        <end position="190"/>
    </location>
</feature>
<dbReference type="PANTHER" id="PTHR28013:SF3">
    <property type="entry name" value="PROTEIN DCV1-RELATED"/>
    <property type="match status" value="1"/>
</dbReference>
<dbReference type="InterPro" id="IPR009571">
    <property type="entry name" value="SUR7/Rim9-like_fungi"/>
</dbReference>
<comment type="subcellular location">
    <subcellularLocation>
        <location evidence="1">Membrane</location>
        <topology evidence="1">Multi-pass membrane protein</topology>
    </subcellularLocation>
</comment>
<feature type="transmembrane region" description="Helical" evidence="5">
    <location>
        <begin position="88"/>
        <end position="113"/>
    </location>
</feature>
<dbReference type="EMBL" id="JBBXJM010000002">
    <property type="protein sequence ID" value="KAL1410876.1"/>
    <property type="molecule type" value="Genomic_DNA"/>
</dbReference>
<evidence type="ECO:0000256" key="2">
    <source>
        <dbReference type="ARBA" id="ARBA00022692"/>
    </source>
</evidence>
<dbReference type="PANTHER" id="PTHR28013">
    <property type="entry name" value="PROTEIN DCV1-RELATED"/>
    <property type="match status" value="1"/>
</dbReference>
<protein>
    <recommendedName>
        <fullName evidence="8">Pali-domain-containing protein</fullName>
    </recommendedName>
</protein>
<evidence type="ECO:0000313" key="7">
    <source>
        <dbReference type="Proteomes" id="UP001565368"/>
    </source>
</evidence>